<dbReference type="AlphaFoldDB" id="A0A8S3G3X5"/>
<accession>A0A8S3G3X5</accession>
<dbReference type="Proteomes" id="UP000681967">
    <property type="component" value="Unassembled WGS sequence"/>
</dbReference>
<dbReference type="Proteomes" id="UP000676336">
    <property type="component" value="Unassembled WGS sequence"/>
</dbReference>
<organism evidence="2 3">
    <name type="scientific">Rotaria magnacalcarata</name>
    <dbReference type="NCBI Taxonomy" id="392030"/>
    <lineage>
        <taxon>Eukaryota</taxon>
        <taxon>Metazoa</taxon>
        <taxon>Spiralia</taxon>
        <taxon>Gnathifera</taxon>
        <taxon>Rotifera</taxon>
        <taxon>Eurotatoria</taxon>
        <taxon>Bdelloidea</taxon>
        <taxon>Philodinida</taxon>
        <taxon>Philodinidae</taxon>
        <taxon>Rotaria</taxon>
    </lineage>
</organism>
<reference evidence="2" key="1">
    <citation type="submission" date="2021-02" db="EMBL/GenBank/DDBJ databases">
        <authorList>
            <person name="Nowell W R."/>
        </authorList>
    </citation>
    <scope>NUCLEOTIDE SEQUENCE</scope>
</reference>
<evidence type="ECO:0000313" key="2">
    <source>
        <dbReference type="EMBL" id="CAF5149226.1"/>
    </source>
</evidence>
<evidence type="ECO:0000313" key="1">
    <source>
        <dbReference type="EMBL" id="CAF4992077.1"/>
    </source>
</evidence>
<protein>
    <submittedName>
        <fullName evidence="2">Uncharacterized protein</fullName>
    </submittedName>
</protein>
<evidence type="ECO:0000313" key="3">
    <source>
        <dbReference type="Proteomes" id="UP000676336"/>
    </source>
</evidence>
<comment type="caution">
    <text evidence="2">The sequence shown here is derived from an EMBL/GenBank/DDBJ whole genome shotgun (WGS) entry which is preliminary data.</text>
</comment>
<gene>
    <name evidence="1" type="ORF">BYL167_LOCUS55197</name>
    <name evidence="2" type="ORF">SMN809_LOCUS63821</name>
</gene>
<dbReference type="EMBL" id="CAJOBI010280903">
    <property type="protein sequence ID" value="CAF5149226.1"/>
    <property type="molecule type" value="Genomic_DNA"/>
</dbReference>
<proteinExistence type="predicted"/>
<name>A0A8S3G3X5_9BILA</name>
<dbReference type="EMBL" id="CAJOBH010203088">
    <property type="protein sequence ID" value="CAF4992077.1"/>
    <property type="molecule type" value="Genomic_DNA"/>
</dbReference>
<feature type="non-terminal residue" evidence="2">
    <location>
        <position position="42"/>
    </location>
</feature>
<sequence>MEGTSTFLCDTPYTFSKTSDTLKYPSTTSTLVRSEVASPYQF</sequence>